<accession>A0A318J7M4</accession>
<dbReference type="OrthoDB" id="7605040at2"/>
<evidence type="ECO:0000313" key="2">
    <source>
        <dbReference type="Proteomes" id="UP000248395"/>
    </source>
</evidence>
<dbReference type="AlphaFoldDB" id="A0A318J7M4"/>
<proteinExistence type="predicted"/>
<dbReference type="RefSeq" id="WP_146216027.1">
    <property type="nucleotide sequence ID" value="NZ_QJKC01000029.1"/>
</dbReference>
<keyword evidence="2" id="KW-1185">Reference proteome</keyword>
<dbReference type="Proteomes" id="UP000248395">
    <property type="component" value="Unassembled WGS sequence"/>
</dbReference>
<reference evidence="1 2" key="1">
    <citation type="submission" date="2018-05" db="EMBL/GenBank/DDBJ databases">
        <title>Genomic Encyclopedia of Type Strains, Phase IV (KMG-IV): sequencing the most valuable type-strain genomes for metagenomic binning, comparative biology and taxonomic classification.</title>
        <authorList>
            <person name="Goeker M."/>
        </authorList>
    </citation>
    <scope>NUCLEOTIDE SEQUENCE [LARGE SCALE GENOMIC DNA]</scope>
    <source>
        <strain evidence="1 2">DSM 25134</strain>
    </source>
</reference>
<evidence type="ECO:0000313" key="1">
    <source>
        <dbReference type="EMBL" id="PXX39888.1"/>
    </source>
</evidence>
<sequence length="342" mass="40133">MAKVSLDQIRKRLEVFDQQRRHYEWKSGQQRGLARHEVWRHTYLARPYLIGAPDDRVAERFRNIFLNVNEIGPDGNLRPVPMSETDEYMQVFTHILEEYGGRFGDMPPINLIQSAKAPILKYFEHGMPIGVRMFDGYNTPTTPILVKYGKRQFLEPMLQTGNLRLANAGLYNDASFLDSVRDDETSRTFFIPTYKERLEGKSNINFQGKLIEFEDDDIVLPLVFDDYYLFSLCEHIHYRMPTDFDADSAIVIRNPILFKQRLISSFLARFPDWIPMEGKVTYYDPYRDYTKFRIPEMAKHFGYAYQKEVRVAFKPRSRVSTNLEPLFLSVGPMNDYADLISI</sequence>
<protein>
    <submittedName>
        <fullName evidence="1">Uncharacterized protein</fullName>
    </submittedName>
</protein>
<dbReference type="EMBL" id="QJKC01000029">
    <property type="protein sequence ID" value="PXX39888.1"/>
    <property type="molecule type" value="Genomic_DNA"/>
</dbReference>
<name>A0A318J7M4_9NEIS</name>
<comment type="caution">
    <text evidence="1">The sequence shown here is derived from an EMBL/GenBank/DDBJ whole genome shotgun (WGS) entry which is preliminary data.</text>
</comment>
<gene>
    <name evidence="1" type="ORF">DFR38_12936</name>
</gene>
<organism evidence="1 2">
    <name type="scientific">Aquitalea magnusonii</name>
    <dbReference type="NCBI Taxonomy" id="332411"/>
    <lineage>
        <taxon>Bacteria</taxon>
        <taxon>Pseudomonadati</taxon>
        <taxon>Pseudomonadota</taxon>
        <taxon>Betaproteobacteria</taxon>
        <taxon>Neisseriales</taxon>
        <taxon>Chromobacteriaceae</taxon>
        <taxon>Aquitalea</taxon>
    </lineage>
</organism>